<dbReference type="PANTHER" id="PTHR11165">
    <property type="entry name" value="SKP1"/>
    <property type="match status" value="1"/>
</dbReference>
<dbReference type="PIRSF" id="PIRSF028729">
    <property type="entry name" value="E3_ubiquit_lig_SCF_Skp"/>
    <property type="match status" value="1"/>
</dbReference>
<reference evidence="8" key="1">
    <citation type="journal article" date="2010" name="Nat. Biotechnol.">
        <title>Draft genome sequence of the oilseed species Ricinus communis.</title>
        <authorList>
            <person name="Chan A.P."/>
            <person name="Crabtree J."/>
            <person name="Zhao Q."/>
            <person name="Lorenzi H."/>
            <person name="Orvis J."/>
            <person name="Puiu D."/>
            <person name="Melake-Berhan A."/>
            <person name="Jones K.M."/>
            <person name="Redman J."/>
            <person name="Chen G."/>
            <person name="Cahoon E.B."/>
            <person name="Gedil M."/>
            <person name="Stanke M."/>
            <person name="Haas B.J."/>
            <person name="Wortman J.R."/>
            <person name="Fraser-Liggett C.M."/>
            <person name="Ravel J."/>
            <person name="Rabinowicz P.D."/>
        </authorList>
    </citation>
    <scope>NUCLEOTIDE SEQUENCE [LARGE SCALE GENOMIC DNA]</scope>
    <source>
        <strain evidence="8">cv. Hale</strain>
    </source>
</reference>
<dbReference type="InterPro" id="IPR001232">
    <property type="entry name" value="SKP1-like"/>
</dbReference>
<evidence type="ECO:0000313" key="7">
    <source>
        <dbReference type="EMBL" id="EEF48762.1"/>
    </source>
</evidence>
<name>B9RHZ0_RICCO</name>
<feature type="domain" description="SKP1 component POZ" evidence="6">
    <location>
        <begin position="14"/>
        <end position="76"/>
    </location>
</feature>
<dbReference type="AlphaFoldDB" id="B9RHZ0"/>
<dbReference type="Gene3D" id="3.30.710.10">
    <property type="entry name" value="Potassium Channel Kv1.1, Chain A"/>
    <property type="match status" value="1"/>
</dbReference>
<dbReference type="eggNOG" id="KOG1724">
    <property type="taxonomic scope" value="Eukaryota"/>
</dbReference>
<dbReference type="UniPathway" id="UPA00143"/>
<dbReference type="InterPro" id="IPR011333">
    <property type="entry name" value="SKP1/BTB/POZ_sf"/>
</dbReference>
<gene>
    <name evidence="7" type="ORF">RCOM_1574640</name>
</gene>
<keyword evidence="3 4" id="KW-0833">Ubl conjugation pathway</keyword>
<dbReference type="SUPFAM" id="SSF54695">
    <property type="entry name" value="POZ domain"/>
    <property type="match status" value="1"/>
</dbReference>
<dbReference type="GO" id="GO:0005737">
    <property type="term" value="C:cytoplasm"/>
    <property type="evidence" value="ECO:0000318"/>
    <property type="project" value="GO_Central"/>
</dbReference>
<dbReference type="InterPro" id="IPR036296">
    <property type="entry name" value="SKP1-like_dim_sf"/>
</dbReference>
<accession>B9RHZ0</accession>
<dbReference type="GO" id="GO:0097602">
    <property type="term" value="F:cullin family protein binding"/>
    <property type="evidence" value="ECO:0000318"/>
    <property type="project" value="GO_Central"/>
</dbReference>
<dbReference type="InterPro" id="IPR016897">
    <property type="entry name" value="SKP1"/>
</dbReference>
<organism evidence="7 8">
    <name type="scientific">Ricinus communis</name>
    <name type="common">Castor bean</name>
    <dbReference type="NCBI Taxonomy" id="3988"/>
    <lineage>
        <taxon>Eukaryota</taxon>
        <taxon>Viridiplantae</taxon>
        <taxon>Streptophyta</taxon>
        <taxon>Embryophyta</taxon>
        <taxon>Tracheophyta</taxon>
        <taxon>Spermatophyta</taxon>
        <taxon>Magnoliopsida</taxon>
        <taxon>eudicotyledons</taxon>
        <taxon>Gunneridae</taxon>
        <taxon>Pentapetalae</taxon>
        <taxon>rosids</taxon>
        <taxon>fabids</taxon>
        <taxon>Malpighiales</taxon>
        <taxon>Euphorbiaceae</taxon>
        <taxon>Acalyphoideae</taxon>
        <taxon>Acalypheae</taxon>
        <taxon>Ricinus</taxon>
    </lineage>
</organism>
<dbReference type="GO" id="GO:0031146">
    <property type="term" value="P:SCF-dependent proteasomal ubiquitin-dependent protein catabolic process"/>
    <property type="evidence" value="ECO:0000318"/>
    <property type="project" value="GO_Central"/>
</dbReference>
<comment type="function">
    <text evidence="4">Involved in ubiquitination and subsequent proteasomal degradation of target proteins. Together with CUL1, RBX1 and a F-box protein, it forms a SCF E3 ubiquitin ligase complex. The functional specificity of this complex depends on the type of F-box protein. In the SCF complex, it serves as an adapter that links the F-box protein to CUL1.</text>
</comment>
<dbReference type="InParanoid" id="B9RHZ0"/>
<dbReference type="GO" id="GO:0005634">
    <property type="term" value="C:nucleus"/>
    <property type="evidence" value="ECO:0000318"/>
    <property type="project" value="GO_Central"/>
</dbReference>
<comment type="pathway">
    <text evidence="1 4">Protein modification; protein ubiquitination.</text>
</comment>
<proteinExistence type="inferred from homology"/>
<dbReference type="SUPFAM" id="SSF81382">
    <property type="entry name" value="Skp1 dimerisation domain-like"/>
    <property type="match status" value="1"/>
</dbReference>
<dbReference type="STRING" id="3988.B9RHZ0"/>
<dbReference type="GO" id="GO:0009867">
    <property type="term" value="P:jasmonic acid mediated signaling pathway"/>
    <property type="evidence" value="ECO:0007669"/>
    <property type="project" value="UniProtKB-ARBA"/>
</dbReference>
<evidence type="ECO:0000259" key="6">
    <source>
        <dbReference type="Pfam" id="PF03931"/>
    </source>
</evidence>
<evidence type="ECO:0000259" key="5">
    <source>
        <dbReference type="Pfam" id="PF01466"/>
    </source>
</evidence>
<protein>
    <recommendedName>
        <fullName evidence="4">SKP1-like protein</fullName>
    </recommendedName>
</protein>
<dbReference type="SMART" id="SM00512">
    <property type="entry name" value="Skp1"/>
    <property type="match status" value="1"/>
</dbReference>
<dbReference type="GO" id="GO:0016567">
    <property type="term" value="P:protein ubiquitination"/>
    <property type="evidence" value="ECO:0007669"/>
    <property type="project" value="UniProtKB-UniRule"/>
</dbReference>
<dbReference type="Pfam" id="PF01466">
    <property type="entry name" value="Skp1"/>
    <property type="match status" value="1"/>
</dbReference>
<evidence type="ECO:0000256" key="4">
    <source>
        <dbReference type="PIRNR" id="PIRNR028729"/>
    </source>
</evidence>
<keyword evidence="8" id="KW-1185">Reference proteome</keyword>
<evidence type="ECO:0000256" key="3">
    <source>
        <dbReference type="ARBA" id="ARBA00022786"/>
    </source>
</evidence>
<dbReference type="InterPro" id="IPR016073">
    <property type="entry name" value="Skp1_comp_POZ"/>
</dbReference>
<dbReference type="EMBL" id="EQ973781">
    <property type="protein sequence ID" value="EEF48762.1"/>
    <property type="molecule type" value="Genomic_DNA"/>
</dbReference>
<evidence type="ECO:0000256" key="2">
    <source>
        <dbReference type="ARBA" id="ARBA00009993"/>
    </source>
</evidence>
<dbReference type="Pfam" id="PF03931">
    <property type="entry name" value="Skp1_POZ"/>
    <property type="match status" value="1"/>
</dbReference>
<comment type="similarity">
    <text evidence="2 4">Belongs to the SKP1 family.</text>
</comment>
<dbReference type="KEGG" id="rcu:8260314"/>
<dbReference type="Proteomes" id="UP000008311">
    <property type="component" value="Unassembled WGS sequence"/>
</dbReference>
<dbReference type="OrthoDB" id="2342932at2759"/>
<dbReference type="OMA" id="ENEEYCA"/>
<feature type="domain" description="SKP1 component dimerisation" evidence="5">
    <location>
        <begin position="118"/>
        <end position="165"/>
    </location>
</feature>
<dbReference type="InterPro" id="IPR016072">
    <property type="entry name" value="Skp1_comp_dimer"/>
</dbReference>
<evidence type="ECO:0000256" key="1">
    <source>
        <dbReference type="ARBA" id="ARBA00004906"/>
    </source>
</evidence>
<sequence length="173" mass="19637">MSSASDEALPLPTKKITLKTADGKYFDVEESVAMEFAAVKNFFDDSTAETAKEMVVPLPNVSAKCLTQIMEYCGKQLKFRAMSGSEDAKNEYDKSFLNEINNEEIKELILAVNYLEVKYLLDVLTNAVAKRIENKSVEYVRKFFAVESDFTPEEEAQLHQEHAWAFENVDPDD</sequence>
<evidence type="ECO:0000313" key="8">
    <source>
        <dbReference type="Proteomes" id="UP000008311"/>
    </source>
</evidence>
<comment type="subunit">
    <text evidence="4">Part of a SCF (SKP1-cullin-F-box) protein ligase complex.</text>
</comment>